<dbReference type="GO" id="GO:0005886">
    <property type="term" value="C:plasma membrane"/>
    <property type="evidence" value="ECO:0007669"/>
    <property type="project" value="UniProtKB-SubCell"/>
</dbReference>
<evidence type="ECO:0000256" key="4">
    <source>
        <dbReference type="ARBA" id="ARBA00022692"/>
    </source>
</evidence>
<dbReference type="RefSeq" id="WP_308732449.1">
    <property type="nucleotide sequence ID" value="NZ_JAJEQN010000055.1"/>
</dbReference>
<proteinExistence type="inferred from homology"/>
<feature type="transmembrane region" description="Helical" evidence="7">
    <location>
        <begin position="77"/>
        <end position="104"/>
    </location>
</feature>
<protein>
    <submittedName>
        <fullName evidence="9">Carbohydrate ABC transporter permease</fullName>
    </submittedName>
</protein>
<reference evidence="9 10" key="1">
    <citation type="submission" date="2021-10" db="EMBL/GenBank/DDBJ databases">
        <title>Anaerobic single-cell dispensing facilitates the cultivation of human gut bacteria.</title>
        <authorList>
            <person name="Afrizal A."/>
        </authorList>
    </citation>
    <scope>NUCLEOTIDE SEQUENCE [LARGE SCALE GENOMIC DNA]</scope>
    <source>
        <strain evidence="9 10">CLA-AA-H224</strain>
    </source>
</reference>
<dbReference type="InterPro" id="IPR000515">
    <property type="entry name" value="MetI-like"/>
</dbReference>
<feature type="transmembrane region" description="Helical" evidence="7">
    <location>
        <begin position="116"/>
        <end position="141"/>
    </location>
</feature>
<evidence type="ECO:0000256" key="6">
    <source>
        <dbReference type="ARBA" id="ARBA00023136"/>
    </source>
</evidence>
<dbReference type="Gene3D" id="1.10.3720.10">
    <property type="entry name" value="MetI-like"/>
    <property type="match status" value="1"/>
</dbReference>
<name>A0AAE3E869_9FIRM</name>
<dbReference type="PANTHER" id="PTHR43744:SF9">
    <property type="entry name" value="POLYGALACTURONAN_RHAMNOGALACTURONAN TRANSPORT SYSTEM PERMEASE PROTEIN YTCP"/>
    <property type="match status" value="1"/>
</dbReference>
<evidence type="ECO:0000256" key="1">
    <source>
        <dbReference type="ARBA" id="ARBA00004651"/>
    </source>
</evidence>
<evidence type="ECO:0000256" key="3">
    <source>
        <dbReference type="ARBA" id="ARBA00022475"/>
    </source>
</evidence>
<feature type="domain" description="ABC transmembrane type-1" evidence="8">
    <location>
        <begin position="81"/>
        <end position="293"/>
    </location>
</feature>
<evidence type="ECO:0000256" key="2">
    <source>
        <dbReference type="ARBA" id="ARBA00022448"/>
    </source>
</evidence>
<evidence type="ECO:0000259" key="8">
    <source>
        <dbReference type="PROSITE" id="PS50928"/>
    </source>
</evidence>
<feature type="transmembrane region" description="Helical" evidence="7">
    <location>
        <begin position="275"/>
        <end position="294"/>
    </location>
</feature>
<keyword evidence="4 7" id="KW-0812">Transmembrane</keyword>
<sequence>MAREKKLHSKKKNERYFMIRLYIVMTLIMLITLYPMWYSVINSLNSAADLSKNGYAYLLPRDFTLDSWKAVVKDGEIVRAFGITASRTILVTFFQTLITAMFAYGFSRNNLIGKKFYTLLGFTSMYLSGGVIAYFILFNYLKLYNSYWVYIIPNLFGGFYNVIIFTANFKGIPDSLFESARIDGSSEYRVFFKIVLPLSKPVLSALGIFTAVGVWNDYTATLYYTRSPKLQTLSYYLLSVTKSSKAAEELQKSMDVGTAANIRNVVASASNYKTIELSCMVFAALPLIVIYPFLQKFFEKGVMVGSVKG</sequence>
<organism evidence="9 10">
    <name type="scientific">Anthropogastromicrobium aceti</name>
    <dbReference type="NCBI Taxonomy" id="2981768"/>
    <lineage>
        <taxon>Bacteria</taxon>
        <taxon>Bacillati</taxon>
        <taxon>Bacillota</taxon>
        <taxon>Clostridia</taxon>
        <taxon>Lachnospirales</taxon>
        <taxon>Lachnospiraceae</taxon>
        <taxon>Anthropogastromicrobium</taxon>
    </lineage>
</organism>
<keyword evidence="2 7" id="KW-0813">Transport</keyword>
<accession>A0AAE3E869</accession>
<dbReference type="EMBL" id="JAJEQN010000055">
    <property type="protein sequence ID" value="MCC2222891.1"/>
    <property type="molecule type" value="Genomic_DNA"/>
</dbReference>
<dbReference type="SUPFAM" id="SSF161098">
    <property type="entry name" value="MetI-like"/>
    <property type="match status" value="1"/>
</dbReference>
<gene>
    <name evidence="9" type="ORF">LKD48_14895</name>
</gene>
<dbReference type="Proteomes" id="UP001198200">
    <property type="component" value="Unassembled WGS sequence"/>
</dbReference>
<feature type="transmembrane region" description="Helical" evidence="7">
    <location>
        <begin position="21"/>
        <end position="41"/>
    </location>
</feature>
<evidence type="ECO:0000256" key="7">
    <source>
        <dbReference type="RuleBase" id="RU363032"/>
    </source>
</evidence>
<evidence type="ECO:0000313" key="10">
    <source>
        <dbReference type="Proteomes" id="UP001198200"/>
    </source>
</evidence>
<dbReference type="Pfam" id="PF00528">
    <property type="entry name" value="BPD_transp_1"/>
    <property type="match status" value="1"/>
</dbReference>
<comment type="caution">
    <text evidence="9">The sequence shown here is derived from an EMBL/GenBank/DDBJ whole genome shotgun (WGS) entry which is preliminary data.</text>
</comment>
<comment type="similarity">
    <text evidence="7">Belongs to the binding-protein-dependent transport system permease family.</text>
</comment>
<keyword evidence="3" id="KW-1003">Cell membrane</keyword>
<dbReference type="AlphaFoldDB" id="A0AAE3E869"/>
<keyword evidence="6 7" id="KW-0472">Membrane</keyword>
<dbReference type="PANTHER" id="PTHR43744">
    <property type="entry name" value="ABC TRANSPORTER PERMEASE PROTEIN MG189-RELATED-RELATED"/>
    <property type="match status" value="1"/>
</dbReference>
<keyword evidence="10" id="KW-1185">Reference proteome</keyword>
<dbReference type="CDD" id="cd06261">
    <property type="entry name" value="TM_PBP2"/>
    <property type="match status" value="1"/>
</dbReference>
<evidence type="ECO:0000313" key="9">
    <source>
        <dbReference type="EMBL" id="MCC2222891.1"/>
    </source>
</evidence>
<evidence type="ECO:0000256" key="5">
    <source>
        <dbReference type="ARBA" id="ARBA00022989"/>
    </source>
</evidence>
<keyword evidence="5 7" id="KW-1133">Transmembrane helix</keyword>
<dbReference type="GO" id="GO:0055085">
    <property type="term" value="P:transmembrane transport"/>
    <property type="evidence" value="ECO:0007669"/>
    <property type="project" value="InterPro"/>
</dbReference>
<feature type="transmembrane region" description="Helical" evidence="7">
    <location>
        <begin position="190"/>
        <end position="215"/>
    </location>
</feature>
<dbReference type="InterPro" id="IPR035906">
    <property type="entry name" value="MetI-like_sf"/>
</dbReference>
<comment type="subcellular location">
    <subcellularLocation>
        <location evidence="1 7">Cell membrane</location>
        <topology evidence="1 7">Multi-pass membrane protein</topology>
    </subcellularLocation>
</comment>
<dbReference type="PROSITE" id="PS50928">
    <property type="entry name" value="ABC_TM1"/>
    <property type="match status" value="1"/>
</dbReference>
<feature type="transmembrane region" description="Helical" evidence="7">
    <location>
        <begin position="147"/>
        <end position="169"/>
    </location>
</feature>